<gene>
    <name evidence="4" type="ORF">ACFPN2_23560</name>
</gene>
<dbReference type="PRINTS" id="PR00081">
    <property type="entry name" value="GDHRDH"/>
</dbReference>
<proteinExistence type="inferred from homology"/>
<dbReference type="Proteomes" id="UP001595904">
    <property type="component" value="Unassembled WGS sequence"/>
</dbReference>
<accession>A0ABV8SYR4</accession>
<protein>
    <submittedName>
        <fullName evidence="4">SDR family oxidoreductase</fullName>
    </submittedName>
</protein>
<dbReference type="SUPFAM" id="SSF51735">
    <property type="entry name" value="NAD(P)-binding Rossmann-fold domains"/>
    <property type="match status" value="1"/>
</dbReference>
<comment type="similarity">
    <text evidence="1">Belongs to the short-chain dehydrogenases/reductases (SDR) family.</text>
</comment>
<organism evidence="4 5">
    <name type="scientific">Steroidobacter flavus</name>
    <dbReference type="NCBI Taxonomy" id="1842136"/>
    <lineage>
        <taxon>Bacteria</taxon>
        <taxon>Pseudomonadati</taxon>
        <taxon>Pseudomonadota</taxon>
        <taxon>Gammaproteobacteria</taxon>
        <taxon>Steroidobacterales</taxon>
        <taxon>Steroidobacteraceae</taxon>
        <taxon>Steroidobacter</taxon>
    </lineage>
</organism>
<dbReference type="InterPro" id="IPR002347">
    <property type="entry name" value="SDR_fam"/>
</dbReference>
<dbReference type="PANTHER" id="PTHR43477:SF4">
    <property type="entry name" value="DEHYDROGENASE_REDUCTASE SDR FAMILY MEMBER 6"/>
    <property type="match status" value="1"/>
</dbReference>
<dbReference type="InterPro" id="IPR036291">
    <property type="entry name" value="NAD(P)-bd_dom_sf"/>
</dbReference>
<dbReference type="Pfam" id="PF13561">
    <property type="entry name" value="adh_short_C2"/>
    <property type="match status" value="1"/>
</dbReference>
<dbReference type="InterPro" id="IPR020904">
    <property type="entry name" value="Sc_DH/Rdtase_CS"/>
</dbReference>
<reference evidence="5" key="1">
    <citation type="journal article" date="2019" name="Int. J. Syst. Evol. Microbiol.">
        <title>The Global Catalogue of Microorganisms (GCM) 10K type strain sequencing project: providing services to taxonomists for standard genome sequencing and annotation.</title>
        <authorList>
            <consortium name="The Broad Institute Genomics Platform"/>
            <consortium name="The Broad Institute Genome Sequencing Center for Infectious Disease"/>
            <person name="Wu L."/>
            <person name="Ma J."/>
        </authorList>
    </citation>
    <scope>NUCLEOTIDE SEQUENCE [LARGE SCALE GENOMIC DNA]</scope>
    <source>
        <strain evidence="5">CGMCC 1.10759</strain>
    </source>
</reference>
<dbReference type="Gene3D" id="3.40.50.720">
    <property type="entry name" value="NAD(P)-binding Rossmann-like Domain"/>
    <property type="match status" value="1"/>
</dbReference>
<dbReference type="RefSeq" id="WP_380601159.1">
    <property type="nucleotide sequence ID" value="NZ_JBHSDU010000014.1"/>
</dbReference>
<dbReference type="PANTHER" id="PTHR43477">
    <property type="entry name" value="DIHYDROANTICAPSIN 7-DEHYDROGENASE"/>
    <property type="match status" value="1"/>
</dbReference>
<keyword evidence="3" id="KW-0520">NAD</keyword>
<evidence type="ECO:0000256" key="1">
    <source>
        <dbReference type="ARBA" id="ARBA00006484"/>
    </source>
</evidence>
<name>A0ABV8SYR4_9GAMM</name>
<dbReference type="PROSITE" id="PS00061">
    <property type="entry name" value="ADH_SHORT"/>
    <property type="match status" value="1"/>
</dbReference>
<evidence type="ECO:0000313" key="4">
    <source>
        <dbReference type="EMBL" id="MFC4312078.1"/>
    </source>
</evidence>
<dbReference type="EMBL" id="JBHSDU010000014">
    <property type="protein sequence ID" value="MFC4312078.1"/>
    <property type="molecule type" value="Genomic_DNA"/>
</dbReference>
<dbReference type="InterPro" id="IPR051122">
    <property type="entry name" value="SDR_DHRS6-like"/>
</dbReference>
<evidence type="ECO:0000256" key="2">
    <source>
        <dbReference type="ARBA" id="ARBA00023002"/>
    </source>
</evidence>
<comment type="caution">
    <text evidence="4">The sequence shown here is derived from an EMBL/GenBank/DDBJ whole genome shotgun (WGS) entry which is preliminary data.</text>
</comment>
<keyword evidence="2" id="KW-0560">Oxidoreductase</keyword>
<evidence type="ECO:0000313" key="5">
    <source>
        <dbReference type="Proteomes" id="UP001595904"/>
    </source>
</evidence>
<keyword evidence="5" id="KW-1185">Reference proteome</keyword>
<evidence type="ECO:0000256" key="3">
    <source>
        <dbReference type="ARBA" id="ARBA00023027"/>
    </source>
</evidence>
<sequence length="244" mass="25465">MSKRLAGKVCLVTGAAQGIGRAVVAAFAAEGARVIATDIQTEKLRDLGAGIEILALDVTNADSVREAARRHPEVNVLVNCAGYVAVGTALECTPEDFEASLSINVTSIYTMVQAFLPGMVQRRDGAIINIASVVSTTMAASRRFVYGATKGAVIAMTRSIAFDFVREGIRCNCISPGTIDSPSLADRLNAFADPRAAREALIGRQPMGRMGQAHEIAAVAVMLASNESSLINGADLVVDGGISI</sequence>
<dbReference type="PRINTS" id="PR00080">
    <property type="entry name" value="SDRFAMILY"/>
</dbReference>